<dbReference type="InterPro" id="IPR036908">
    <property type="entry name" value="RlpA-like_sf"/>
</dbReference>
<organism evidence="4 5">
    <name type="scientific">Streptomyces chartreusis</name>
    <dbReference type="NCBI Taxonomy" id="1969"/>
    <lineage>
        <taxon>Bacteria</taxon>
        <taxon>Bacillati</taxon>
        <taxon>Actinomycetota</taxon>
        <taxon>Actinomycetes</taxon>
        <taxon>Kitasatosporales</taxon>
        <taxon>Streptomycetaceae</taxon>
        <taxon>Streptomyces</taxon>
    </lineage>
</organism>
<gene>
    <name evidence="4" type="ORF">HUT05_12360</name>
</gene>
<dbReference type="GO" id="GO:0004867">
    <property type="term" value="F:serine-type endopeptidase inhibitor activity"/>
    <property type="evidence" value="ECO:0007669"/>
    <property type="project" value="InterPro"/>
</dbReference>
<dbReference type="CDD" id="cd22273">
    <property type="entry name" value="DPBB_SPI-like"/>
    <property type="match status" value="1"/>
</dbReference>
<dbReference type="Proteomes" id="UP000509418">
    <property type="component" value="Chromosome"/>
</dbReference>
<dbReference type="NCBIfam" id="NF041659">
    <property type="entry name" value="Papain_Inhib"/>
    <property type="match status" value="1"/>
</dbReference>
<keyword evidence="5" id="KW-1185">Reference proteome</keyword>
<dbReference type="PANTHER" id="PTHR31836">
    <property type="match status" value="1"/>
</dbReference>
<protein>
    <recommendedName>
        <fullName evidence="3">RlpA-like protein double-psi beta-barrel domain-containing protein</fullName>
    </recommendedName>
</protein>
<dbReference type="EMBL" id="CP056041">
    <property type="protein sequence ID" value="QKZ18074.1"/>
    <property type="molecule type" value="Genomic_DNA"/>
</dbReference>
<feature type="domain" description="RlpA-like protein double-psi beta-barrel" evidence="3">
    <location>
        <begin position="38"/>
        <end position="130"/>
    </location>
</feature>
<evidence type="ECO:0000256" key="1">
    <source>
        <dbReference type="ARBA" id="ARBA00022729"/>
    </source>
</evidence>
<dbReference type="InterPro" id="IPR048197">
    <property type="entry name" value="Papain_inhib"/>
</dbReference>
<evidence type="ECO:0000256" key="2">
    <source>
        <dbReference type="SAM" id="SignalP"/>
    </source>
</evidence>
<keyword evidence="1 2" id="KW-0732">Signal</keyword>
<dbReference type="GO" id="GO:0004869">
    <property type="term" value="F:cysteine-type endopeptidase inhibitor activity"/>
    <property type="evidence" value="ECO:0007669"/>
    <property type="project" value="InterPro"/>
</dbReference>
<dbReference type="InterPro" id="IPR009009">
    <property type="entry name" value="RlpA-like_DPBB"/>
</dbReference>
<reference evidence="4 5" key="1">
    <citation type="submission" date="2020-06" db="EMBL/GenBank/DDBJ databases">
        <title>Genome mining for natural products.</title>
        <authorList>
            <person name="Zhang B."/>
            <person name="Shi J."/>
            <person name="Ge H."/>
        </authorList>
    </citation>
    <scope>NUCLEOTIDE SEQUENCE [LARGE SCALE GENOMIC DNA]</scope>
    <source>
        <strain evidence="4 5">NA02069</strain>
    </source>
</reference>
<feature type="chain" id="PRO_5028969149" description="RlpA-like protein double-psi beta-barrel domain-containing protein" evidence="2">
    <location>
        <begin position="31"/>
        <end position="138"/>
    </location>
</feature>
<dbReference type="RefSeq" id="WP_107907610.1">
    <property type="nucleotide sequence ID" value="NZ_CBDRGH010000034.1"/>
</dbReference>
<dbReference type="InterPro" id="IPR051477">
    <property type="entry name" value="Expansin_CellWall"/>
</dbReference>
<dbReference type="AlphaFoldDB" id="A0A7H8T3V1"/>
<evidence type="ECO:0000313" key="4">
    <source>
        <dbReference type="EMBL" id="QKZ18074.1"/>
    </source>
</evidence>
<evidence type="ECO:0000259" key="3">
    <source>
        <dbReference type="Pfam" id="PF03330"/>
    </source>
</evidence>
<proteinExistence type="predicted"/>
<sequence length="138" mass="14877">MPVVRRTKSVLAVTLAAAVLGVAQASPASAVPFGKVRQGKATFYNDAGTGACGKPLDAATQMLVAVSPKWWKAENPNRDPLCHAKVRLTFRGKTITVPVRDKCMECGPKHIDLSQPAFAQLADPSKGVIHKVKWKFVR</sequence>
<dbReference type="PANTHER" id="PTHR31836:SF28">
    <property type="entry name" value="SRCR DOMAIN-CONTAINING PROTEIN-RELATED"/>
    <property type="match status" value="1"/>
</dbReference>
<evidence type="ECO:0000313" key="5">
    <source>
        <dbReference type="Proteomes" id="UP000509418"/>
    </source>
</evidence>
<feature type="signal peptide" evidence="2">
    <location>
        <begin position="1"/>
        <end position="30"/>
    </location>
</feature>
<dbReference type="Pfam" id="PF03330">
    <property type="entry name" value="DPBB_1"/>
    <property type="match status" value="1"/>
</dbReference>
<name>A0A7H8T3V1_STRCX</name>
<dbReference type="SUPFAM" id="SSF50685">
    <property type="entry name" value="Barwin-like endoglucanases"/>
    <property type="match status" value="1"/>
</dbReference>
<accession>A0A7H8T3V1</accession>
<dbReference type="Gene3D" id="2.40.40.10">
    <property type="entry name" value="RlpA-like domain"/>
    <property type="match status" value="1"/>
</dbReference>